<dbReference type="EMBL" id="CP003763">
    <property type="protein sequence ID" value="AFQ29027.1"/>
    <property type="molecule type" value="Genomic_DNA"/>
</dbReference>
<accession>A0A9W3JY00</accession>
<gene>
    <name evidence="2" type="ORF">BTF1_24310</name>
</gene>
<keyword evidence="1" id="KW-0472">Membrane</keyword>
<feature type="transmembrane region" description="Helical" evidence="1">
    <location>
        <begin position="20"/>
        <end position="39"/>
    </location>
</feature>
<proteinExistence type="predicted"/>
<keyword evidence="1" id="KW-0812">Transmembrane</keyword>
<organism evidence="2 3">
    <name type="scientific">Bacillus thuringiensis HD-789</name>
    <dbReference type="NCBI Taxonomy" id="1217737"/>
    <lineage>
        <taxon>Bacteria</taxon>
        <taxon>Bacillati</taxon>
        <taxon>Bacillota</taxon>
        <taxon>Bacilli</taxon>
        <taxon>Bacillales</taxon>
        <taxon>Bacillaceae</taxon>
        <taxon>Bacillus</taxon>
        <taxon>Bacillus cereus group</taxon>
    </lineage>
</organism>
<evidence type="ECO:0000256" key="1">
    <source>
        <dbReference type="SAM" id="Phobius"/>
    </source>
</evidence>
<reference evidence="2 3" key="1">
    <citation type="journal article" date="2013" name="Genome Announc.">
        <title>Complete Genome Sequence of Bacillus thuringiensis Serovar Israelensis Strain HD-789.</title>
        <authorList>
            <person name="Doggett N.A."/>
            <person name="Stubben C.J."/>
            <person name="Chertkov O."/>
            <person name="Bruce D.C."/>
            <person name="Detter J.C."/>
            <person name="Johnson S.L."/>
            <person name="Han C.S."/>
        </authorList>
    </citation>
    <scope>NUCLEOTIDE SEQUENCE [LARGE SCALE GENOMIC DNA]</scope>
    <source>
        <strain evidence="2 3">HD-789</strain>
    </source>
</reference>
<sequence length="48" mass="5576">MSFPTSLPLYFIYKNKIKFFISSISSAWANNLVGFFSLIRCENVSKHQ</sequence>
<name>A0A9W3JY00_BACTU</name>
<dbReference type="KEGG" id="btn:BTF1_24310"/>
<protein>
    <submittedName>
        <fullName evidence="2">Uncharacterized protein</fullName>
    </submittedName>
</protein>
<dbReference type="AlphaFoldDB" id="A0A9W3JY00"/>
<evidence type="ECO:0000313" key="3">
    <source>
        <dbReference type="Proteomes" id="UP000005257"/>
    </source>
</evidence>
<keyword evidence="1" id="KW-1133">Transmembrane helix</keyword>
<evidence type="ECO:0000313" key="2">
    <source>
        <dbReference type="EMBL" id="AFQ29027.1"/>
    </source>
</evidence>
<dbReference type="Proteomes" id="UP000005257">
    <property type="component" value="Chromosome"/>
</dbReference>